<feature type="transmembrane region" description="Helical" evidence="6">
    <location>
        <begin position="372"/>
        <end position="398"/>
    </location>
</feature>
<dbReference type="NCBIfam" id="TIGR00728">
    <property type="entry name" value="OPT_sfam"/>
    <property type="match status" value="2"/>
</dbReference>
<keyword evidence="4 6" id="KW-1133">Transmembrane helix</keyword>
<name>A0A8J4PZH5_9MYCE</name>
<evidence type="ECO:0000256" key="1">
    <source>
        <dbReference type="ARBA" id="ARBA00004141"/>
    </source>
</evidence>
<protein>
    <recommendedName>
        <fullName evidence="9">Oligopeptide transporter</fullName>
    </recommendedName>
</protein>
<feature type="transmembrane region" description="Helical" evidence="6">
    <location>
        <begin position="663"/>
        <end position="685"/>
    </location>
</feature>
<comment type="subcellular location">
    <subcellularLocation>
        <location evidence="1">Membrane</location>
        <topology evidence="1">Multi-pass membrane protein</topology>
    </subcellularLocation>
</comment>
<keyword evidence="8" id="KW-1185">Reference proteome</keyword>
<feature type="transmembrane region" description="Helical" evidence="6">
    <location>
        <begin position="64"/>
        <end position="81"/>
    </location>
</feature>
<feature type="transmembrane region" description="Helical" evidence="6">
    <location>
        <begin position="87"/>
        <end position="107"/>
    </location>
</feature>
<evidence type="ECO:0008006" key="9">
    <source>
        <dbReference type="Google" id="ProtNLM"/>
    </source>
</evidence>
<feature type="transmembrane region" description="Helical" evidence="6">
    <location>
        <begin position="538"/>
        <end position="562"/>
    </location>
</feature>
<feature type="transmembrane region" description="Helical" evidence="6">
    <location>
        <begin position="311"/>
        <end position="328"/>
    </location>
</feature>
<sequence>MMNRLHEEEEEENGVILVDSDINHETYNSSDDDYNESLRNITDKKGNEHDGTDIHLKQITFRSIVAGIVVGGLMCFSNMYFGLQSGWVTMGSLQSTLLGFLFFKLLEKRLAIKFNQFENVLLQTIAVATATMPLAGGFVGIIPALKVLYQGDNPDTQTLPSYLSWWALTLWAFSLAFFGVFFAVPLRKQTILVEKLKFPSGLATAQMIKVLHKLRNDQVHPELLMQEEEHHQHHPSAIDQDNSSAEFETKELTNSSQIMMQEDEYTEQEKYWNTKWKVLFYSFTASALYTLFSYFFPILKLLPVFGTNAKMFFWGLTPSLSYVGQGMIMGTKTGISMFVGAVLGWAILGPMAKALGWAPGAVGDFTTGASGWILWISLFIMLSESIVSLLVLLVQYVLHRFGIGRASVYDDKSSADPAPLSERVPHMWWIIGLVVSAITCIVIVSPLYDVKFYETIVAVVMALLTSVLAVRALGETDLNPVSGIGKISQIIFAVIAPKNILSNLVAGAIAEAGAQQAGDMMQDLKTGHLLKASPKVQFYGQLIGSFFSIFFAVLSFELYSYAYDIPSVELRAPTHVVWLSMAKLVNGGQLATNVLGFCIVAGVLVSFIPIIEAIKPSTERFLPSGIALAIGMYVQPNYTIARCIGTVAQFYWKRKNLNSFREYMIIVASGFVLGEGITSIITAIMKAIGVPHL</sequence>
<dbReference type="InterPro" id="IPR045035">
    <property type="entry name" value="YSL-like"/>
</dbReference>
<feature type="transmembrane region" description="Helical" evidence="6">
    <location>
        <begin position="335"/>
        <end position="352"/>
    </location>
</feature>
<dbReference type="InterPro" id="IPR004813">
    <property type="entry name" value="OPT"/>
</dbReference>
<dbReference type="EMBL" id="AJWJ01000083">
    <property type="protein sequence ID" value="KAF2075859.1"/>
    <property type="molecule type" value="Genomic_DNA"/>
</dbReference>
<accession>A0A8J4PZH5</accession>
<comment type="caution">
    <text evidence="7">The sequence shown here is derived from an EMBL/GenBank/DDBJ whole genome shotgun (WGS) entry which is preliminary data.</text>
</comment>
<evidence type="ECO:0000256" key="6">
    <source>
        <dbReference type="SAM" id="Phobius"/>
    </source>
</evidence>
<evidence type="ECO:0000256" key="4">
    <source>
        <dbReference type="ARBA" id="ARBA00022989"/>
    </source>
</evidence>
<proteinExistence type="predicted"/>
<dbReference type="PANTHER" id="PTHR31645">
    <property type="entry name" value="OLIGOPEPTIDE TRANSPORTER YGL114W-RELATED"/>
    <property type="match status" value="1"/>
</dbReference>
<keyword evidence="3 6" id="KW-0812">Transmembrane</keyword>
<reference evidence="7" key="1">
    <citation type="submission" date="2020-01" db="EMBL/GenBank/DDBJ databases">
        <title>Development of genomics and gene disruption for Polysphondylium violaceum indicates a role for the polyketide synthase stlB in stalk morphogenesis.</title>
        <authorList>
            <person name="Narita B."/>
            <person name="Kawabe Y."/>
            <person name="Kin K."/>
            <person name="Saito T."/>
            <person name="Gibbs R."/>
            <person name="Kuspa A."/>
            <person name="Muzny D."/>
            <person name="Queller D."/>
            <person name="Richards S."/>
            <person name="Strassman J."/>
            <person name="Sucgang R."/>
            <person name="Worley K."/>
            <person name="Schaap P."/>
        </authorList>
    </citation>
    <scope>NUCLEOTIDE SEQUENCE</scope>
    <source>
        <strain evidence="7">QSvi11</strain>
    </source>
</reference>
<dbReference type="AlphaFoldDB" id="A0A8J4PZH5"/>
<evidence type="ECO:0000313" key="8">
    <source>
        <dbReference type="Proteomes" id="UP000695562"/>
    </source>
</evidence>
<dbReference type="GO" id="GO:0035673">
    <property type="term" value="F:oligopeptide transmembrane transporter activity"/>
    <property type="evidence" value="ECO:0007669"/>
    <property type="project" value="InterPro"/>
</dbReference>
<keyword evidence="5 6" id="KW-0472">Membrane</keyword>
<dbReference type="GO" id="GO:0016020">
    <property type="term" value="C:membrane"/>
    <property type="evidence" value="ECO:0007669"/>
    <property type="project" value="UniProtKB-SubCell"/>
</dbReference>
<feature type="transmembrane region" description="Helical" evidence="6">
    <location>
        <begin position="119"/>
        <end position="145"/>
    </location>
</feature>
<evidence type="ECO:0000313" key="7">
    <source>
        <dbReference type="EMBL" id="KAF2075859.1"/>
    </source>
</evidence>
<dbReference type="Proteomes" id="UP000695562">
    <property type="component" value="Unassembled WGS sequence"/>
</dbReference>
<dbReference type="Pfam" id="PF03169">
    <property type="entry name" value="OPT"/>
    <property type="match status" value="1"/>
</dbReference>
<feature type="transmembrane region" description="Helical" evidence="6">
    <location>
        <begin position="590"/>
        <end position="611"/>
    </location>
</feature>
<feature type="transmembrane region" description="Helical" evidence="6">
    <location>
        <begin position="278"/>
        <end position="299"/>
    </location>
</feature>
<keyword evidence="2" id="KW-0813">Transport</keyword>
<gene>
    <name evidence="7" type="ORF">CYY_002845</name>
</gene>
<feature type="transmembrane region" description="Helical" evidence="6">
    <location>
        <begin position="165"/>
        <end position="186"/>
    </location>
</feature>
<evidence type="ECO:0000256" key="2">
    <source>
        <dbReference type="ARBA" id="ARBA00022448"/>
    </source>
</evidence>
<feature type="transmembrane region" description="Helical" evidence="6">
    <location>
        <begin position="452"/>
        <end position="473"/>
    </location>
</feature>
<organism evidence="7 8">
    <name type="scientific">Polysphondylium violaceum</name>
    <dbReference type="NCBI Taxonomy" id="133409"/>
    <lineage>
        <taxon>Eukaryota</taxon>
        <taxon>Amoebozoa</taxon>
        <taxon>Evosea</taxon>
        <taxon>Eumycetozoa</taxon>
        <taxon>Dictyostelia</taxon>
        <taxon>Dictyosteliales</taxon>
        <taxon>Dictyosteliaceae</taxon>
        <taxon>Polysphondylium</taxon>
    </lineage>
</organism>
<evidence type="ECO:0000256" key="5">
    <source>
        <dbReference type="ARBA" id="ARBA00023136"/>
    </source>
</evidence>
<dbReference type="OrthoDB" id="627262at2759"/>
<evidence type="ECO:0000256" key="3">
    <source>
        <dbReference type="ARBA" id="ARBA00022692"/>
    </source>
</evidence>
<feature type="transmembrane region" description="Helical" evidence="6">
    <location>
        <begin position="427"/>
        <end position="446"/>
    </location>
</feature>
<dbReference type="PANTHER" id="PTHR31645:SF0">
    <property type="entry name" value="OLIGOPEPTIDE TRANSPORTER YGL114W-RELATED"/>
    <property type="match status" value="1"/>
</dbReference>